<keyword evidence="2" id="KW-1185">Reference proteome</keyword>
<gene>
    <name evidence="1" type="ORF">B0I35DRAFT_417392</name>
</gene>
<accession>A0A8K0T1B2</accession>
<dbReference type="EMBL" id="JAGPNK010000001">
    <property type="protein sequence ID" value="KAH7328418.1"/>
    <property type="molecule type" value="Genomic_DNA"/>
</dbReference>
<dbReference type="AlphaFoldDB" id="A0A8K0T1B2"/>
<evidence type="ECO:0000313" key="1">
    <source>
        <dbReference type="EMBL" id="KAH7328418.1"/>
    </source>
</evidence>
<reference evidence="1" key="1">
    <citation type="journal article" date="2021" name="Nat. Commun.">
        <title>Genetic determinants of endophytism in the Arabidopsis root mycobiome.</title>
        <authorList>
            <person name="Mesny F."/>
            <person name="Miyauchi S."/>
            <person name="Thiergart T."/>
            <person name="Pickel B."/>
            <person name="Atanasova L."/>
            <person name="Karlsson M."/>
            <person name="Huettel B."/>
            <person name="Barry K.W."/>
            <person name="Haridas S."/>
            <person name="Chen C."/>
            <person name="Bauer D."/>
            <person name="Andreopoulos W."/>
            <person name="Pangilinan J."/>
            <person name="LaButti K."/>
            <person name="Riley R."/>
            <person name="Lipzen A."/>
            <person name="Clum A."/>
            <person name="Drula E."/>
            <person name="Henrissat B."/>
            <person name="Kohler A."/>
            <person name="Grigoriev I.V."/>
            <person name="Martin F.M."/>
            <person name="Hacquard S."/>
        </authorList>
    </citation>
    <scope>NUCLEOTIDE SEQUENCE</scope>
    <source>
        <strain evidence="1">MPI-CAGE-CH-0235</strain>
    </source>
</reference>
<organism evidence="1 2">
    <name type="scientific">Stachybotrys elegans</name>
    <dbReference type="NCBI Taxonomy" id="80388"/>
    <lineage>
        <taxon>Eukaryota</taxon>
        <taxon>Fungi</taxon>
        <taxon>Dikarya</taxon>
        <taxon>Ascomycota</taxon>
        <taxon>Pezizomycotina</taxon>
        <taxon>Sordariomycetes</taxon>
        <taxon>Hypocreomycetidae</taxon>
        <taxon>Hypocreales</taxon>
        <taxon>Stachybotryaceae</taxon>
        <taxon>Stachybotrys</taxon>
    </lineage>
</organism>
<comment type="caution">
    <text evidence="1">The sequence shown here is derived from an EMBL/GenBank/DDBJ whole genome shotgun (WGS) entry which is preliminary data.</text>
</comment>
<name>A0A8K0T1B2_9HYPO</name>
<proteinExistence type="predicted"/>
<feature type="non-terminal residue" evidence="1">
    <location>
        <position position="117"/>
    </location>
</feature>
<dbReference type="Proteomes" id="UP000813444">
    <property type="component" value="Unassembled WGS sequence"/>
</dbReference>
<sequence length="117" mass="13098">MLSPRCLSEPWLAWLGWLPWYNCPSCRAKESLDAAQRLHGPQKLAVCANVCVQQRRAGSFALPCSVKPFDPRFIDLAPISNPRRGWSACSGWLYLGMERLARRHGKCHVSVSVSVCS</sequence>
<evidence type="ECO:0000313" key="2">
    <source>
        <dbReference type="Proteomes" id="UP000813444"/>
    </source>
</evidence>
<protein>
    <submittedName>
        <fullName evidence="1">Uncharacterized protein</fullName>
    </submittedName>
</protein>